<dbReference type="PANTHER" id="PTHR43584">
    <property type="entry name" value="NUCLEOTIDYL TRANSFERASE"/>
    <property type="match status" value="1"/>
</dbReference>
<dbReference type="RefSeq" id="WP_380821577.1">
    <property type="nucleotide sequence ID" value="NZ_JBHTJN010000012.1"/>
</dbReference>
<keyword evidence="6" id="KW-1185">Reference proteome</keyword>
<accession>A0ABW3IBL8</accession>
<dbReference type="CDD" id="cd02523">
    <property type="entry name" value="PC_cytidylyltransferase"/>
    <property type="match status" value="1"/>
</dbReference>
<feature type="domain" description="MobA-like NTP transferase" evidence="4">
    <location>
        <begin position="3"/>
        <end position="94"/>
    </location>
</feature>
<dbReference type="Proteomes" id="UP001596996">
    <property type="component" value="Unassembled WGS sequence"/>
</dbReference>
<evidence type="ECO:0000313" key="6">
    <source>
        <dbReference type="Proteomes" id="UP001596996"/>
    </source>
</evidence>
<dbReference type="Pfam" id="PF12804">
    <property type="entry name" value="NTP_transf_3"/>
    <property type="match status" value="1"/>
</dbReference>
<proteinExistence type="predicted"/>
<keyword evidence="3" id="KW-0460">Magnesium</keyword>
<reference evidence="6" key="1">
    <citation type="journal article" date="2019" name="Int. J. Syst. Evol. Microbiol.">
        <title>The Global Catalogue of Microorganisms (GCM) 10K type strain sequencing project: providing services to taxonomists for standard genome sequencing and annotation.</title>
        <authorList>
            <consortium name="The Broad Institute Genomics Platform"/>
            <consortium name="The Broad Institute Genome Sequencing Center for Infectious Disease"/>
            <person name="Wu L."/>
            <person name="Ma J."/>
        </authorList>
    </citation>
    <scope>NUCLEOTIDE SEQUENCE [LARGE SCALE GENOMIC DNA]</scope>
    <source>
        <strain evidence="6">CCUG 61707</strain>
    </source>
</reference>
<organism evidence="5 6">
    <name type="scientific">Seminibacterium arietis</name>
    <dbReference type="NCBI Taxonomy" id="1173502"/>
    <lineage>
        <taxon>Bacteria</taxon>
        <taxon>Pseudomonadati</taxon>
        <taxon>Pseudomonadota</taxon>
        <taxon>Gammaproteobacteria</taxon>
        <taxon>Pasteurellales</taxon>
        <taxon>Pasteurellaceae</taxon>
        <taxon>Seminibacterium</taxon>
    </lineage>
</organism>
<evidence type="ECO:0000313" key="5">
    <source>
        <dbReference type="EMBL" id="MFD0966802.1"/>
    </source>
</evidence>
<dbReference type="EMBL" id="JBHTJN010000012">
    <property type="protein sequence ID" value="MFD0966802.1"/>
    <property type="molecule type" value="Genomic_DNA"/>
</dbReference>
<evidence type="ECO:0000259" key="4">
    <source>
        <dbReference type="Pfam" id="PF12804"/>
    </source>
</evidence>
<dbReference type="InterPro" id="IPR050065">
    <property type="entry name" value="GlmU-like"/>
</dbReference>
<dbReference type="GO" id="GO:0016740">
    <property type="term" value="F:transferase activity"/>
    <property type="evidence" value="ECO:0007669"/>
    <property type="project" value="UniProtKB-KW"/>
</dbReference>
<evidence type="ECO:0000256" key="1">
    <source>
        <dbReference type="ARBA" id="ARBA00022679"/>
    </source>
</evidence>
<keyword evidence="1 5" id="KW-0808">Transferase</keyword>
<dbReference type="InterPro" id="IPR029044">
    <property type="entry name" value="Nucleotide-diphossugar_trans"/>
</dbReference>
<protein>
    <submittedName>
        <fullName evidence="5">NTP transferase domain-containing protein</fullName>
    </submittedName>
</protein>
<dbReference type="PANTHER" id="PTHR43584:SF5">
    <property type="entry name" value="PROTEIN LICC"/>
    <property type="match status" value="1"/>
</dbReference>
<dbReference type="InterPro" id="IPR025877">
    <property type="entry name" value="MobA-like_NTP_Trfase"/>
</dbReference>
<keyword evidence="2" id="KW-0548">Nucleotidyltransferase</keyword>
<evidence type="ECO:0000256" key="3">
    <source>
        <dbReference type="ARBA" id="ARBA00022842"/>
    </source>
</evidence>
<comment type="caution">
    <text evidence="5">The sequence shown here is derived from an EMBL/GenBank/DDBJ whole genome shotgun (WGS) entry which is preliminary data.</text>
</comment>
<gene>
    <name evidence="5" type="ORF">ACFQ02_08110</name>
</gene>
<dbReference type="SUPFAM" id="SSF53448">
    <property type="entry name" value="Nucleotide-diphospho-sugar transferases"/>
    <property type="match status" value="1"/>
</dbReference>
<sequence>MNAIILAAGLGSRFKEITQKTHKALLPLPNGIPNIEQTIIYLKQAGINEIHIVTGHLSEQFKFLQSKYNCHLIYNEFYRKYNSIYSFNCAIDYFGDSFVIDSDVTLFNNIFSDKCECSKYFLIQRNKSSNKEWIPIIKDNKVVDIIVDNLALPSLLGVSFWSKQDALKIKSFIIDYLNDEKLLLNPSLYWDNIPMKFINELDVGIKLLTLQDAYEIDNLSEYNFIFNNFKGE</sequence>
<evidence type="ECO:0000256" key="2">
    <source>
        <dbReference type="ARBA" id="ARBA00022695"/>
    </source>
</evidence>
<name>A0ABW3IBL8_9PAST</name>
<dbReference type="Gene3D" id="3.90.550.10">
    <property type="entry name" value="Spore Coat Polysaccharide Biosynthesis Protein SpsA, Chain A"/>
    <property type="match status" value="1"/>
</dbReference>